<dbReference type="STRING" id="336831.WG68_00765"/>
<evidence type="ECO:0000256" key="7">
    <source>
        <dbReference type="ARBA" id="ARBA00023136"/>
    </source>
</evidence>
<comment type="subcellular location">
    <subcellularLocation>
        <location evidence="1 9">Cell inner membrane</location>
        <topology evidence="1 9">Multi-pass membrane protein</topology>
    </subcellularLocation>
</comment>
<dbReference type="GO" id="GO:0015740">
    <property type="term" value="P:C4-dicarboxylate transport"/>
    <property type="evidence" value="ECO:0007669"/>
    <property type="project" value="TreeGrafter"/>
</dbReference>
<dbReference type="Proteomes" id="UP000034228">
    <property type="component" value="Unassembled WGS sequence"/>
</dbReference>
<evidence type="ECO:0000256" key="4">
    <source>
        <dbReference type="ARBA" id="ARBA00022519"/>
    </source>
</evidence>
<evidence type="ECO:0000256" key="1">
    <source>
        <dbReference type="ARBA" id="ARBA00004429"/>
    </source>
</evidence>
<evidence type="ECO:0000256" key="2">
    <source>
        <dbReference type="ARBA" id="ARBA00022448"/>
    </source>
</evidence>
<evidence type="ECO:0000256" key="8">
    <source>
        <dbReference type="ARBA" id="ARBA00038436"/>
    </source>
</evidence>
<dbReference type="AlphaFoldDB" id="A0A0M2V9F0"/>
<dbReference type="PANTHER" id="PTHR35011">
    <property type="entry name" value="2,3-DIKETO-L-GULONATE TRAP TRANSPORTER SMALL PERMEASE PROTEIN YIAM"/>
    <property type="match status" value="1"/>
</dbReference>
<feature type="transmembrane region" description="Helical" evidence="9">
    <location>
        <begin position="130"/>
        <end position="153"/>
    </location>
</feature>
<feature type="transmembrane region" description="Helical" evidence="9">
    <location>
        <begin position="12"/>
        <end position="32"/>
    </location>
</feature>
<gene>
    <name evidence="11" type="ORF">WG68_00765</name>
</gene>
<keyword evidence="5 9" id="KW-0812">Transmembrane</keyword>
<dbReference type="PATRIC" id="fig|336831.14.peg.2363"/>
<comment type="function">
    <text evidence="9">Part of the tripartite ATP-independent periplasmic (TRAP) transport system.</text>
</comment>
<reference evidence="11 12" key="1">
    <citation type="submission" date="2015-03" db="EMBL/GenBank/DDBJ databases">
        <title>Draft genome sequences of two protease-producing strains of Arsukibacterium isolated from two cold and alkaline environments.</title>
        <authorList>
            <person name="Lylloff J.E."/>
            <person name="Skov L.B."/>
            <person name="Jepsen M."/>
            <person name="Hallin P.F."/>
            <person name="Sorensen S.J."/>
            <person name="Stougaard P."/>
            <person name="Glaring M.A."/>
        </authorList>
    </citation>
    <scope>NUCLEOTIDE SEQUENCE [LARGE SCALE GENOMIC DNA]</scope>
    <source>
        <strain evidence="11 12">GCM72</strain>
    </source>
</reference>
<evidence type="ECO:0000256" key="6">
    <source>
        <dbReference type="ARBA" id="ARBA00022989"/>
    </source>
</evidence>
<feature type="transmembrane region" description="Helical" evidence="9">
    <location>
        <begin position="87"/>
        <end position="110"/>
    </location>
</feature>
<evidence type="ECO:0000256" key="5">
    <source>
        <dbReference type="ARBA" id="ARBA00022692"/>
    </source>
</evidence>
<evidence type="ECO:0000256" key="3">
    <source>
        <dbReference type="ARBA" id="ARBA00022475"/>
    </source>
</evidence>
<comment type="caution">
    <text evidence="11">The sequence shown here is derived from an EMBL/GenBank/DDBJ whole genome shotgun (WGS) entry which is preliminary data.</text>
</comment>
<keyword evidence="6 9" id="KW-1133">Transmembrane helix</keyword>
<dbReference type="GO" id="GO:0022857">
    <property type="term" value="F:transmembrane transporter activity"/>
    <property type="evidence" value="ECO:0007669"/>
    <property type="project" value="UniProtKB-UniRule"/>
</dbReference>
<feature type="transmembrane region" description="Helical" evidence="9">
    <location>
        <begin position="52"/>
        <end position="75"/>
    </location>
</feature>
<dbReference type="RefSeq" id="WP_046555745.1">
    <property type="nucleotide sequence ID" value="NZ_LAHO01000001.1"/>
</dbReference>
<dbReference type="GO" id="GO:0005886">
    <property type="term" value="C:plasma membrane"/>
    <property type="evidence" value="ECO:0007669"/>
    <property type="project" value="UniProtKB-SubCell"/>
</dbReference>
<evidence type="ECO:0000313" key="11">
    <source>
        <dbReference type="EMBL" id="KKO47216.1"/>
    </source>
</evidence>
<keyword evidence="2 9" id="KW-0813">Transport</keyword>
<dbReference type="InterPro" id="IPR007387">
    <property type="entry name" value="TRAP_DctQ"/>
</dbReference>
<dbReference type="Pfam" id="PF04290">
    <property type="entry name" value="DctQ"/>
    <property type="match status" value="1"/>
</dbReference>
<dbReference type="EMBL" id="LAHO01000001">
    <property type="protein sequence ID" value="KKO47216.1"/>
    <property type="molecule type" value="Genomic_DNA"/>
</dbReference>
<name>A0A0M2V9F0_9GAMM</name>
<proteinExistence type="inferred from homology"/>
<dbReference type="OrthoDB" id="2085311at2"/>
<protein>
    <recommendedName>
        <fullName evidence="9">TRAP transporter small permease protein</fullName>
    </recommendedName>
</protein>
<comment type="similarity">
    <text evidence="8 9">Belongs to the TRAP transporter small permease family.</text>
</comment>
<dbReference type="InterPro" id="IPR055348">
    <property type="entry name" value="DctQ"/>
</dbReference>
<accession>A0A0M2V9F0</accession>
<evidence type="ECO:0000256" key="9">
    <source>
        <dbReference type="RuleBase" id="RU369079"/>
    </source>
</evidence>
<keyword evidence="7 9" id="KW-0472">Membrane</keyword>
<organism evidence="11 12">
    <name type="scientific">Arsukibacterium ikkense</name>
    <dbReference type="NCBI Taxonomy" id="336831"/>
    <lineage>
        <taxon>Bacteria</taxon>
        <taxon>Pseudomonadati</taxon>
        <taxon>Pseudomonadota</taxon>
        <taxon>Gammaproteobacteria</taxon>
        <taxon>Chromatiales</taxon>
        <taxon>Chromatiaceae</taxon>
        <taxon>Arsukibacterium</taxon>
    </lineage>
</organism>
<evidence type="ECO:0000259" key="10">
    <source>
        <dbReference type="Pfam" id="PF04290"/>
    </source>
</evidence>
<evidence type="ECO:0000313" key="12">
    <source>
        <dbReference type="Proteomes" id="UP000034228"/>
    </source>
</evidence>
<keyword evidence="4 9" id="KW-0997">Cell inner membrane</keyword>
<comment type="subunit">
    <text evidence="9">The complex comprises the extracytoplasmic solute receptor protein and the two transmembrane proteins.</text>
</comment>
<keyword evidence="12" id="KW-1185">Reference proteome</keyword>
<feature type="domain" description="Tripartite ATP-independent periplasmic transporters DctQ component" evidence="10">
    <location>
        <begin position="23"/>
        <end position="154"/>
    </location>
</feature>
<keyword evidence="3" id="KW-1003">Cell membrane</keyword>
<sequence length="166" mass="18022">MIKFMQIIDNGLKWFLAFLMAAIVLVVCWQVVSRFVLNAPSSITEELSRTLLIWIGMIGAAFAYRTGVHLGLDIVTQKFSPAGRKRVAMVLTAAVSGFAVAVMVVGGGNLVRLTYQLNQMSAALDIKMAYIYVAIPLSGVLIAFYGVCQLYALATHQSLPVVKGVH</sequence>
<dbReference type="PANTHER" id="PTHR35011:SF2">
    <property type="entry name" value="2,3-DIKETO-L-GULONATE TRAP TRANSPORTER SMALL PERMEASE PROTEIN YIAM"/>
    <property type="match status" value="1"/>
</dbReference>